<proteinExistence type="predicted"/>
<dbReference type="GO" id="GO:0006646">
    <property type="term" value="P:phosphatidylethanolamine biosynthetic process"/>
    <property type="evidence" value="ECO:0007669"/>
    <property type="project" value="TreeGrafter"/>
</dbReference>
<name>F2TW66_SALR5</name>
<dbReference type="PANTHER" id="PTHR10067">
    <property type="entry name" value="PHOSPHATIDYLSERINE DECARBOXYLASE"/>
    <property type="match status" value="1"/>
</dbReference>
<dbReference type="GeneID" id="16067374"/>
<dbReference type="RefSeq" id="XP_004998882.1">
    <property type="nucleotide sequence ID" value="XM_004998825.1"/>
</dbReference>
<dbReference type="AlphaFoldDB" id="F2TW66"/>
<dbReference type="InParanoid" id="F2TW66"/>
<dbReference type="InterPro" id="IPR003817">
    <property type="entry name" value="PS_Dcarbxylase"/>
</dbReference>
<evidence type="ECO:0008006" key="5">
    <source>
        <dbReference type="Google" id="ProtNLM"/>
    </source>
</evidence>
<evidence type="ECO:0000256" key="2">
    <source>
        <dbReference type="ARBA" id="ARBA00023239"/>
    </source>
</evidence>
<dbReference type="Proteomes" id="UP000007799">
    <property type="component" value="Unassembled WGS sequence"/>
</dbReference>
<dbReference type="KEGG" id="sre:PTSG_00330"/>
<dbReference type="OrthoDB" id="4330at2759"/>
<keyword evidence="2" id="KW-0456">Lyase</keyword>
<organism evidence="4">
    <name type="scientific">Salpingoeca rosetta (strain ATCC 50818 / BSB-021)</name>
    <dbReference type="NCBI Taxonomy" id="946362"/>
    <lineage>
        <taxon>Eukaryota</taxon>
        <taxon>Choanoflagellata</taxon>
        <taxon>Craspedida</taxon>
        <taxon>Salpingoecidae</taxon>
        <taxon>Salpingoeca</taxon>
    </lineage>
</organism>
<dbReference type="GO" id="GO:0005739">
    <property type="term" value="C:mitochondrion"/>
    <property type="evidence" value="ECO:0007669"/>
    <property type="project" value="TreeGrafter"/>
</dbReference>
<dbReference type="STRING" id="946362.F2TW66"/>
<dbReference type="GO" id="GO:0004609">
    <property type="term" value="F:phosphatidylserine decarboxylase activity"/>
    <property type="evidence" value="ECO:0007669"/>
    <property type="project" value="InterPro"/>
</dbReference>
<accession>F2TW66</accession>
<evidence type="ECO:0000256" key="1">
    <source>
        <dbReference type="ARBA" id="ARBA00022793"/>
    </source>
</evidence>
<reference evidence="3" key="1">
    <citation type="submission" date="2009-08" db="EMBL/GenBank/DDBJ databases">
        <title>Annotation of Salpingoeca rosetta.</title>
        <authorList>
            <consortium name="The Broad Institute Genome Sequencing Platform"/>
            <person name="Russ C."/>
            <person name="Cuomo C."/>
            <person name="Burger G."/>
            <person name="Gray M.W."/>
            <person name="Holland P.W.H."/>
            <person name="King N."/>
            <person name="Lang F.B.F."/>
            <person name="Roger A.J."/>
            <person name="Ruiz-Trillo I."/>
            <person name="Young S.K."/>
            <person name="Zeng Q."/>
            <person name="Gargeya S."/>
            <person name="Alvarado L."/>
            <person name="Berlin A."/>
            <person name="Chapman S.B."/>
            <person name="Chen Z."/>
            <person name="Freedman E."/>
            <person name="Gellesch M."/>
            <person name="Goldberg J."/>
            <person name="Griggs A."/>
            <person name="Gujja S."/>
            <person name="Heilman E."/>
            <person name="Heiman D."/>
            <person name="Howarth C."/>
            <person name="Mehta T."/>
            <person name="Neiman D."/>
            <person name="Pearson M."/>
            <person name="Roberts A."/>
            <person name="Saif S."/>
            <person name="Shea T."/>
            <person name="Shenoy N."/>
            <person name="Sisk P."/>
            <person name="Stolte C."/>
            <person name="Sykes S."/>
            <person name="White J."/>
            <person name="Yandava C."/>
            <person name="Haas B."/>
            <person name="Nusbaum C."/>
            <person name="Birren B."/>
        </authorList>
    </citation>
    <scope>NUCLEOTIDE SEQUENCE [LARGE SCALE GENOMIC DNA]</scope>
    <source>
        <strain evidence="3">ATCC 50818</strain>
    </source>
</reference>
<keyword evidence="4" id="KW-1185">Reference proteome</keyword>
<dbReference type="Pfam" id="PF02666">
    <property type="entry name" value="PS_Dcarbxylase"/>
    <property type="match status" value="1"/>
</dbReference>
<sequence>MARLWRRRTAPLALGIGLLGTLQVRRMIRNEEIEQPNPLSPQTVDLILKLPARVLSRAWGAVNEVELPTWTRAPLLGVYARAFDCNMEEAEQQDLAQYRCLQDFFGRYLKRGARPIAPALVNSPADCKVLSYGQIDSDGVVDQVKGLSYRVDKLLGGLLSVAPVAARAVRNLFALNERVVLRGDWDHGHFFYCAVGAYNVGSIRVHANKAVETNLADIPASAQPREFPSMTKRFQKGEEVGAFRLGSTVVLVFEAPEDFHFRVRPGQKLRVGDQIG</sequence>
<dbReference type="FunCoup" id="F2TW66">
    <property type="interactions" value="1472"/>
</dbReference>
<gene>
    <name evidence="3" type="ORF">PTSG_00330</name>
</gene>
<dbReference type="PANTHER" id="PTHR10067:SF6">
    <property type="entry name" value="PHOSPHATIDYLSERINE DECARBOXYLASE PROENZYME, MITOCHONDRIAL"/>
    <property type="match status" value="1"/>
</dbReference>
<keyword evidence="1" id="KW-0210">Decarboxylase</keyword>
<dbReference type="OMA" id="CRHYGVI"/>
<evidence type="ECO:0000313" key="4">
    <source>
        <dbReference type="Proteomes" id="UP000007799"/>
    </source>
</evidence>
<evidence type="ECO:0000313" key="3">
    <source>
        <dbReference type="EMBL" id="EGD72312.1"/>
    </source>
</evidence>
<dbReference type="EMBL" id="GL832955">
    <property type="protein sequence ID" value="EGD72312.1"/>
    <property type="molecule type" value="Genomic_DNA"/>
</dbReference>
<dbReference type="eggNOG" id="KOG2420">
    <property type="taxonomic scope" value="Eukaryota"/>
</dbReference>
<protein>
    <recommendedName>
        <fullName evidence="5">Phosphatidylserine decarboxylase</fullName>
    </recommendedName>
</protein>